<dbReference type="InterPro" id="IPR003593">
    <property type="entry name" value="AAA+_ATPase"/>
</dbReference>
<dbReference type="Gene3D" id="3.30.450.40">
    <property type="match status" value="1"/>
</dbReference>
<keyword evidence="4" id="KW-0238">DNA-binding</keyword>
<dbReference type="CDD" id="cd00009">
    <property type="entry name" value="AAA"/>
    <property type="match status" value="1"/>
</dbReference>
<keyword evidence="2" id="KW-0067">ATP-binding</keyword>
<dbReference type="PANTHER" id="PTHR32071:SF117">
    <property type="entry name" value="PTS-DEPENDENT DIHYDROXYACETONE KINASE OPERON REGULATORY PROTEIN-RELATED"/>
    <property type="match status" value="1"/>
</dbReference>
<proteinExistence type="predicted"/>
<reference evidence="8 9" key="1">
    <citation type="submission" date="2017-11" db="EMBL/GenBank/DDBJ databases">
        <title>Animal gut microbial communities from fecal samples from Wisconsin, USA.</title>
        <authorList>
            <person name="Neumann A."/>
        </authorList>
    </citation>
    <scope>NUCLEOTIDE SEQUENCE [LARGE SCALE GENOMIC DNA]</scope>
    <source>
        <strain evidence="8 9">UWS3</strain>
    </source>
</reference>
<dbReference type="InterPro" id="IPR002078">
    <property type="entry name" value="Sigma_54_int"/>
</dbReference>
<dbReference type="EMBL" id="PGEX01000001">
    <property type="protein sequence ID" value="PJJ40582.1"/>
    <property type="molecule type" value="Genomic_DNA"/>
</dbReference>
<sequence length="498" mass="55928">MNQELMQASSELLDTLSQLLDESTPQELLPMIAKVACQVLDADAAVLEIPAELADEPFRFAYPTSVAISSSAVRRAREEKRAVLWNQADGDIADISKSIVKNKLTSIMVAPFQTPTTDIVSGFLYLQRESRKDPFGDFEKKLFDKFVSVSEKIAFSAYNRQTDKESLDVLRGVTRKGSIVFASQAMADIISKAEKFVALPAPVIIRGETGTGKEVLARWLHSQSPRAEKPFVAINCGAIPENLIESILFGHVKGSFTGAIDTRKGVFEEAEGGTLFLDEIGELPLNMQVKLLRVLQEHHITRVGDNREIPVNVRIISATHVNLEEAMKEHRFREDLYYRIQVMSIDIPPLRERGQDVLLLAEDFAKRYAAEYGLGKFHFSRAAEKVLLAYSWPGNVRELENKVQKALAQADRRIIQPKDLELDVLRERVKESPRTLKEAREISDRAVIDAALRDSNGNLTLAATILGIDRKVLREIMERLDIKKEDYKKPSGKNKSED</sequence>
<accession>A0A2M9A4E3</accession>
<dbReference type="FunFam" id="3.40.50.300:FF:000006">
    <property type="entry name" value="DNA-binding transcriptional regulator NtrC"/>
    <property type="match status" value="1"/>
</dbReference>
<keyword evidence="9" id="KW-1185">Reference proteome</keyword>
<dbReference type="Gene3D" id="1.10.8.60">
    <property type="match status" value="1"/>
</dbReference>
<protein>
    <submittedName>
        <fullName evidence="8">Fis family NifA subfamily transcriptional regulator</fullName>
    </submittedName>
</protein>
<dbReference type="InterPro" id="IPR025943">
    <property type="entry name" value="Sigma_54_int_dom_ATP-bd_2"/>
</dbReference>
<dbReference type="PANTHER" id="PTHR32071">
    <property type="entry name" value="TRANSCRIPTIONAL REGULATORY PROTEIN"/>
    <property type="match status" value="1"/>
</dbReference>
<dbReference type="Pfam" id="PF02954">
    <property type="entry name" value="HTH_8"/>
    <property type="match status" value="1"/>
</dbReference>
<evidence type="ECO:0000313" key="9">
    <source>
        <dbReference type="Proteomes" id="UP000231134"/>
    </source>
</evidence>
<dbReference type="SMART" id="SM00382">
    <property type="entry name" value="AAA"/>
    <property type="match status" value="1"/>
</dbReference>
<dbReference type="RefSeq" id="WP_100424651.1">
    <property type="nucleotide sequence ID" value="NZ_JAQXKX010000044.1"/>
</dbReference>
<evidence type="ECO:0000256" key="2">
    <source>
        <dbReference type="ARBA" id="ARBA00022840"/>
    </source>
</evidence>
<dbReference type="InterPro" id="IPR029016">
    <property type="entry name" value="GAF-like_dom_sf"/>
</dbReference>
<dbReference type="InterPro" id="IPR025662">
    <property type="entry name" value="Sigma_54_int_dom_ATP-bd_1"/>
</dbReference>
<organism evidence="8 9">
    <name type="scientific">Hallerella succinigenes</name>
    <dbReference type="NCBI Taxonomy" id="1896222"/>
    <lineage>
        <taxon>Bacteria</taxon>
        <taxon>Pseudomonadati</taxon>
        <taxon>Fibrobacterota</taxon>
        <taxon>Fibrobacteria</taxon>
        <taxon>Fibrobacterales</taxon>
        <taxon>Fibrobacteraceae</taxon>
        <taxon>Hallerella</taxon>
    </lineage>
</organism>
<keyword evidence="1" id="KW-0547">Nucleotide-binding</keyword>
<dbReference type="InterPro" id="IPR058031">
    <property type="entry name" value="AAA_lid_NorR"/>
</dbReference>
<dbReference type="InterPro" id="IPR025944">
    <property type="entry name" value="Sigma_54_int_dom_CS"/>
</dbReference>
<dbReference type="SUPFAM" id="SSF55781">
    <property type="entry name" value="GAF domain-like"/>
    <property type="match status" value="1"/>
</dbReference>
<keyword evidence="6" id="KW-0804">Transcription</keyword>
<dbReference type="GO" id="GO:0006355">
    <property type="term" value="P:regulation of DNA-templated transcription"/>
    <property type="evidence" value="ECO:0007669"/>
    <property type="project" value="InterPro"/>
</dbReference>
<dbReference type="Proteomes" id="UP000231134">
    <property type="component" value="Unassembled WGS sequence"/>
</dbReference>
<evidence type="ECO:0000256" key="4">
    <source>
        <dbReference type="ARBA" id="ARBA00023125"/>
    </source>
</evidence>
<comment type="caution">
    <text evidence="8">The sequence shown here is derived from an EMBL/GenBank/DDBJ whole genome shotgun (WGS) entry which is preliminary data.</text>
</comment>
<dbReference type="SUPFAM" id="SSF52540">
    <property type="entry name" value="P-loop containing nucleoside triphosphate hydrolases"/>
    <property type="match status" value="1"/>
</dbReference>
<dbReference type="PRINTS" id="PR01590">
    <property type="entry name" value="HTHFIS"/>
</dbReference>
<dbReference type="InterPro" id="IPR002197">
    <property type="entry name" value="HTH_Fis"/>
</dbReference>
<dbReference type="Pfam" id="PF00158">
    <property type="entry name" value="Sigma54_activat"/>
    <property type="match status" value="1"/>
</dbReference>
<dbReference type="AlphaFoldDB" id="A0A2M9A4E3"/>
<dbReference type="OrthoDB" id="9802322at2"/>
<evidence type="ECO:0000259" key="7">
    <source>
        <dbReference type="PROSITE" id="PS50045"/>
    </source>
</evidence>
<dbReference type="SUPFAM" id="SSF46689">
    <property type="entry name" value="Homeodomain-like"/>
    <property type="match status" value="1"/>
</dbReference>
<dbReference type="Gene3D" id="3.40.50.300">
    <property type="entry name" value="P-loop containing nucleotide triphosphate hydrolases"/>
    <property type="match status" value="1"/>
</dbReference>
<dbReference type="Gene3D" id="1.10.10.60">
    <property type="entry name" value="Homeodomain-like"/>
    <property type="match status" value="1"/>
</dbReference>
<evidence type="ECO:0000256" key="6">
    <source>
        <dbReference type="ARBA" id="ARBA00023163"/>
    </source>
</evidence>
<evidence type="ECO:0000256" key="3">
    <source>
        <dbReference type="ARBA" id="ARBA00023015"/>
    </source>
</evidence>
<evidence type="ECO:0000256" key="5">
    <source>
        <dbReference type="ARBA" id="ARBA00023159"/>
    </source>
</evidence>
<dbReference type="Pfam" id="PF25601">
    <property type="entry name" value="AAA_lid_14"/>
    <property type="match status" value="1"/>
</dbReference>
<dbReference type="PROSITE" id="PS00688">
    <property type="entry name" value="SIGMA54_INTERACT_3"/>
    <property type="match status" value="1"/>
</dbReference>
<dbReference type="InterPro" id="IPR009057">
    <property type="entry name" value="Homeodomain-like_sf"/>
</dbReference>
<keyword evidence="5" id="KW-0010">Activator</keyword>
<feature type="domain" description="Sigma-54 factor interaction" evidence="7">
    <location>
        <begin position="179"/>
        <end position="408"/>
    </location>
</feature>
<keyword evidence="3" id="KW-0805">Transcription regulation</keyword>
<dbReference type="GO" id="GO:0005524">
    <property type="term" value="F:ATP binding"/>
    <property type="evidence" value="ECO:0007669"/>
    <property type="project" value="UniProtKB-KW"/>
</dbReference>
<evidence type="ECO:0000256" key="1">
    <source>
        <dbReference type="ARBA" id="ARBA00022741"/>
    </source>
</evidence>
<dbReference type="PROSITE" id="PS00676">
    <property type="entry name" value="SIGMA54_INTERACT_2"/>
    <property type="match status" value="1"/>
</dbReference>
<dbReference type="GO" id="GO:0043565">
    <property type="term" value="F:sequence-specific DNA binding"/>
    <property type="evidence" value="ECO:0007669"/>
    <property type="project" value="InterPro"/>
</dbReference>
<gene>
    <name evidence="8" type="ORF">BGX16_0512</name>
</gene>
<dbReference type="InterPro" id="IPR027417">
    <property type="entry name" value="P-loop_NTPase"/>
</dbReference>
<dbReference type="PROSITE" id="PS00675">
    <property type="entry name" value="SIGMA54_INTERACT_1"/>
    <property type="match status" value="1"/>
</dbReference>
<evidence type="ECO:0000313" key="8">
    <source>
        <dbReference type="EMBL" id="PJJ40582.1"/>
    </source>
</evidence>
<dbReference type="PROSITE" id="PS50045">
    <property type="entry name" value="SIGMA54_INTERACT_4"/>
    <property type="match status" value="1"/>
</dbReference>
<name>A0A2M9A4E3_9BACT</name>